<accession>A0ABU6Z0V9</accession>
<dbReference type="Proteomes" id="UP001341840">
    <property type="component" value="Unassembled WGS sequence"/>
</dbReference>
<comment type="caution">
    <text evidence="1">The sequence shown here is derived from an EMBL/GenBank/DDBJ whole genome shotgun (WGS) entry which is preliminary data.</text>
</comment>
<gene>
    <name evidence="1" type="ORF">PIB30_005497</name>
</gene>
<evidence type="ECO:0000313" key="2">
    <source>
        <dbReference type="Proteomes" id="UP001341840"/>
    </source>
</evidence>
<dbReference type="Gene3D" id="1.20.1250.20">
    <property type="entry name" value="MFS general substrate transporter like domains"/>
    <property type="match status" value="1"/>
</dbReference>
<proteinExistence type="predicted"/>
<protein>
    <submittedName>
        <fullName evidence="1">Uncharacterized protein</fullName>
    </submittedName>
</protein>
<organism evidence="1 2">
    <name type="scientific">Stylosanthes scabra</name>
    <dbReference type="NCBI Taxonomy" id="79078"/>
    <lineage>
        <taxon>Eukaryota</taxon>
        <taxon>Viridiplantae</taxon>
        <taxon>Streptophyta</taxon>
        <taxon>Embryophyta</taxon>
        <taxon>Tracheophyta</taxon>
        <taxon>Spermatophyta</taxon>
        <taxon>Magnoliopsida</taxon>
        <taxon>eudicotyledons</taxon>
        <taxon>Gunneridae</taxon>
        <taxon>Pentapetalae</taxon>
        <taxon>rosids</taxon>
        <taxon>fabids</taxon>
        <taxon>Fabales</taxon>
        <taxon>Fabaceae</taxon>
        <taxon>Papilionoideae</taxon>
        <taxon>50 kb inversion clade</taxon>
        <taxon>dalbergioids sensu lato</taxon>
        <taxon>Dalbergieae</taxon>
        <taxon>Pterocarpus clade</taxon>
        <taxon>Stylosanthes</taxon>
    </lineage>
</organism>
<reference evidence="1 2" key="1">
    <citation type="journal article" date="2023" name="Plants (Basel)">
        <title>Bridging the Gap: Combining Genomics and Transcriptomics Approaches to Understand Stylosanthes scabra, an Orphan Legume from the Brazilian Caatinga.</title>
        <authorList>
            <person name="Ferreira-Neto J.R.C."/>
            <person name="da Silva M.D."/>
            <person name="Binneck E."/>
            <person name="de Melo N.F."/>
            <person name="da Silva R.H."/>
            <person name="de Melo A.L.T.M."/>
            <person name="Pandolfi V."/>
            <person name="Bustamante F.O."/>
            <person name="Brasileiro-Vidal A.C."/>
            <person name="Benko-Iseppon A.M."/>
        </authorList>
    </citation>
    <scope>NUCLEOTIDE SEQUENCE [LARGE SCALE GENOMIC DNA]</scope>
    <source>
        <tissue evidence="1">Leaves</tissue>
    </source>
</reference>
<sequence>MKNANVAVTGPNNPLQGPAWIRSQLQNDAVKLLCVRTTPSSSIPTKLNQNLSSSSALQILRITFKPRSQVQAQAQSSSSIIIQLQVQGNTIFEKLGAIGTSSNLLVYLTTVFNLENITATNIINIFNGSTNFATIIRAFCLVAIKH</sequence>
<evidence type="ECO:0000313" key="1">
    <source>
        <dbReference type="EMBL" id="MED6216235.1"/>
    </source>
</evidence>
<dbReference type="InterPro" id="IPR036259">
    <property type="entry name" value="MFS_trans_sf"/>
</dbReference>
<name>A0ABU6Z0V9_9FABA</name>
<dbReference type="EMBL" id="JASCZI010271871">
    <property type="protein sequence ID" value="MED6216235.1"/>
    <property type="molecule type" value="Genomic_DNA"/>
</dbReference>
<keyword evidence="2" id="KW-1185">Reference proteome</keyword>